<reference evidence="5 6" key="1">
    <citation type="submission" date="2024-01" db="EMBL/GenBank/DDBJ databases">
        <title>Genome assemblies of Stephania.</title>
        <authorList>
            <person name="Yang L."/>
        </authorList>
    </citation>
    <scope>NUCLEOTIDE SEQUENCE [LARGE SCALE GENOMIC DNA]</scope>
    <source>
        <strain evidence="5">YNDBR</strain>
        <tissue evidence="5">Leaf</tissue>
    </source>
</reference>
<dbReference type="GO" id="GO:0005737">
    <property type="term" value="C:cytoplasm"/>
    <property type="evidence" value="ECO:0007669"/>
    <property type="project" value="TreeGrafter"/>
</dbReference>
<dbReference type="InterPro" id="IPR036872">
    <property type="entry name" value="CH_dom_sf"/>
</dbReference>
<evidence type="ECO:0000256" key="1">
    <source>
        <dbReference type="ARBA" id="ARBA00011385"/>
    </source>
</evidence>
<dbReference type="Proteomes" id="UP001420932">
    <property type="component" value="Unassembled WGS sequence"/>
</dbReference>
<keyword evidence="2" id="KW-0677">Repeat</keyword>
<keyword evidence="6" id="KW-1185">Reference proteome</keyword>
<gene>
    <name evidence="5" type="ORF">Syun_001071</name>
</gene>
<dbReference type="GO" id="GO:0051017">
    <property type="term" value="P:actin filament bundle assembly"/>
    <property type="evidence" value="ECO:0007669"/>
    <property type="project" value="InterPro"/>
</dbReference>
<dbReference type="Gene3D" id="1.10.418.10">
    <property type="entry name" value="Calponin-like domain"/>
    <property type="match status" value="2"/>
</dbReference>
<name>A0AAP0LDE9_9MAGN</name>
<dbReference type="InterPro" id="IPR001715">
    <property type="entry name" value="CH_dom"/>
</dbReference>
<dbReference type="Pfam" id="PF00307">
    <property type="entry name" value="CH"/>
    <property type="match status" value="2"/>
</dbReference>
<dbReference type="AlphaFoldDB" id="A0AAP0LDE9"/>
<comment type="caution">
    <text evidence="5">The sequence shown here is derived from an EMBL/GenBank/DDBJ whole genome shotgun (WGS) entry which is preliminary data.</text>
</comment>
<evidence type="ECO:0000259" key="4">
    <source>
        <dbReference type="PROSITE" id="PS50021"/>
    </source>
</evidence>
<dbReference type="GO" id="GO:0005884">
    <property type="term" value="C:actin filament"/>
    <property type="evidence" value="ECO:0007669"/>
    <property type="project" value="TreeGrafter"/>
</dbReference>
<dbReference type="SUPFAM" id="SSF47576">
    <property type="entry name" value="Calponin-homology domain, CH-domain"/>
    <property type="match status" value="1"/>
</dbReference>
<feature type="domain" description="Calponin-homology (CH)" evidence="4">
    <location>
        <begin position="1"/>
        <end position="104"/>
    </location>
</feature>
<organism evidence="5 6">
    <name type="scientific">Stephania yunnanensis</name>
    <dbReference type="NCBI Taxonomy" id="152371"/>
    <lineage>
        <taxon>Eukaryota</taxon>
        <taxon>Viridiplantae</taxon>
        <taxon>Streptophyta</taxon>
        <taxon>Embryophyta</taxon>
        <taxon>Tracheophyta</taxon>
        <taxon>Spermatophyta</taxon>
        <taxon>Magnoliopsida</taxon>
        <taxon>Ranunculales</taxon>
        <taxon>Menispermaceae</taxon>
        <taxon>Menispermoideae</taxon>
        <taxon>Cissampelideae</taxon>
        <taxon>Stephania</taxon>
    </lineage>
</organism>
<evidence type="ECO:0000256" key="3">
    <source>
        <dbReference type="ARBA" id="ARBA00023203"/>
    </source>
</evidence>
<accession>A0AAP0LDE9</accession>
<protein>
    <recommendedName>
        <fullName evidence="4">Calponin-homology (CH) domain-containing protein</fullName>
    </recommendedName>
</protein>
<dbReference type="GO" id="GO:0051639">
    <property type="term" value="P:actin filament network formation"/>
    <property type="evidence" value="ECO:0007669"/>
    <property type="project" value="TreeGrafter"/>
</dbReference>
<dbReference type="PANTHER" id="PTHR19961">
    <property type="entry name" value="FIMBRIN/PLASTIN"/>
    <property type="match status" value="1"/>
</dbReference>
<keyword evidence="3" id="KW-0009">Actin-binding</keyword>
<evidence type="ECO:0000256" key="2">
    <source>
        <dbReference type="ARBA" id="ARBA00022737"/>
    </source>
</evidence>
<dbReference type="GO" id="GO:0032432">
    <property type="term" value="C:actin filament bundle"/>
    <property type="evidence" value="ECO:0007669"/>
    <property type="project" value="TreeGrafter"/>
</dbReference>
<evidence type="ECO:0000313" key="5">
    <source>
        <dbReference type="EMBL" id="KAK9168931.1"/>
    </source>
</evidence>
<dbReference type="PANTHER" id="PTHR19961:SF79">
    <property type="entry name" value="FIMBRIN-5"/>
    <property type="match status" value="1"/>
</dbReference>
<evidence type="ECO:0000313" key="6">
    <source>
        <dbReference type="Proteomes" id="UP001420932"/>
    </source>
</evidence>
<comment type="subunit">
    <text evidence="1">Interacts with F-actin.</text>
</comment>
<proteinExistence type="predicted"/>
<dbReference type="EMBL" id="JBBNAF010000001">
    <property type="protein sequence ID" value="KAK9168931.1"/>
    <property type="molecule type" value="Genomic_DNA"/>
</dbReference>
<dbReference type="GO" id="GO:0051015">
    <property type="term" value="F:actin filament binding"/>
    <property type="evidence" value="ECO:0007669"/>
    <property type="project" value="InterPro"/>
</dbReference>
<dbReference type="PROSITE" id="PS50021">
    <property type="entry name" value="CH"/>
    <property type="match status" value="1"/>
</dbReference>
<dbReference type="InterPro" id="IPR039959">
    <property type="entry name" value="Fimbrin/Plastin"/>
</dbReference>
<sequence>MTDQELELELNEAGTRLGDSSSSVNDLLGILDDGEAYAYLLNTLAPEHSSVSTLDTKDPTKRRTNYSKMREKLDYKRYISPKDIVDGSTNPNLAFVANIFHRSFLWQLMRFNMLQLLKNLRFHSQGQGKEMTDADILNWANNKVKSTVETHKWIASRIKAYRMVSSSSKLLSVVEPRVVNWSVVTKGEDDEEKKLNATYIISVARKLGCSIFLLPEDIIEVFCTKSSII</sequence>